<evidence type="ECO:0000313" key="2">
    <source>
        <dbReference type="EMBL" id="KAK3374796.1"/>
    </source>
</evidence>
<dbReference type="PROSITE" id="PS51186">
    <property type="entry name" value="GNAT"/>
    <property type="match status" value="1"/>
</dbReference>
<dbReference type="InterPro" id="IPR016181">
    <property type="entry name" value="Acyl_CoA_acyltransferase"/>
</dbReference>
<comment type="caution">
    <text evidence="2">The sequence shown here is derived from an EMBL/GenBank/DDBJ whole genome shotgun (WGS) entry which is preliminary data.</text>
</comment>
<dbReference type="Pfam" id="PF13673">
    <property type="entry name" value="Acetyltransf_10"/>
    <property type="match status" value="1"/>
</dbReference>
<gene>
    <name evidence="2" type="ORF">B0H63DRAFT_480895</name>
</gene>
<evidence type="ECO:0000313" key="3">
    <source>
        <dbReference type="Proteomes" id="UP001285441"/>
    </source>
</evidence>
<dbReference type="EMBL" id="JAULSW010000007">
    <property type="protein sequence ID" value="KAK3374796.1"/>
    <property type="molecule type" value="Genomic_DNA"/>
</dbReference>
<proteinExistence type="predicted"/>
<dbReference type="GO" id="GO:0016747">
    <property type="term" value="F:acyltransferase activity, transferring groups other than amino-acyl groups"/>
    <property type="evidence" value="ECO:0007669"/>
    <property type="project" value="InterPro"/>
</dbReference>
<dbReference type="InterPro" id="IPR000182">
    <property type="entry name" value="GNAT_dom"/>
</dbReference>
<keyword evidence="3" id="KW-1185">Reference proteome</keyword>
<evidence type="ECO:0000259" key="1">
    <source>
        <dbReference type="PROSITE" id="PS51186"/>
    </source>
</evidence>
<sequence>MGTAADRRRQGLASELLVYMQEQARSDGRPLWLEATTKYSRDLYLKYGFTIVGEAVLGKGKVGPDGLKKKGGEGITTWLMFWRP</sequence>
<dbReference type="Proteomes" id="UP001285441">
    <property type="component" value="Unassembled WGS sequence"/>
</dbReference>
<feature type="domain" description="N-acetyltransferase" evidence="1">
    <location>
        <begin position="1"/>
        <end position="73"/>
    </location>
</feature>
<name>A0AAE0KE03_9PEZI</name>
<organism evidence="2 3">
    <name type="scientific">Podospora didyma</name>
    <dbReference type="NCBI Taxonomy" id="330526"/>
    <lineage>
        <taxon>Eukaryota</taxon>
        <taxon>Fungi</taxon>
        <taxon>Dikarya</taxon>
        <taxon>Ascomycota</taxon>
        <taxon>Pezizomycotina</taxon>
        <taxon>Sordariomycetes</taxon>
        <taxon>Sordariomycetidae</taxon>
        <taxon>Sordariales</taxon>
        <taxon>Podosporaceae</taxon>
        <taxon>Podospora</taxon>
    </lineage>
</organism>
<reference evidence="2" key="2">
    <citation type="submission" date="2023-06" db="EMBL/GenBank/DDBJ databases">
        <authorList>
            <consortium name="Lawrence Berkeley National Laboratory"/>
            <person name="Haridas S."/>
            <person name="Hensen N."/>
            <person name="Bonometti L."/>
            <person name="Westerberg I."/>
            <person name="Brannstrom I.O."/>
            <person name="Guillou S."/>
            <person name="Cros-Aarteil S."/>
            <person name="Calhoun S."/>
            <person name="Kuo A."/>
            <person name="Mondo S."/>
            <person name="Pangilinan J."/>
            <person name="Riley R."/>
            <person name="LaButti K."/>
            <person name="Andreopoulos B."/>
            <person name="Lipzen A."/>
            <person name="Chen C."/>
            <person name="Yanf M."/>
            <person name="Daum C."/>
            <person name="Ng V."/>
            <person name="Clum A."/>
            <person name="Steindorff A."/>
            <person name="Ohm R."/>
            <person name="Martin F."/>
            <person name="Silar P."/>
            <person name="Natvig D."/>
            <person name="Lalanne C."/>
            <person name="Gautier V."/>
            <person name="Ament-velasquez S.L."/>
            <person name="Kruys A."/>
            <person name="Hutchinson M.I."/>
            <person name="Powell A.J."/>
            <person name="Barry K."/>
            <person name="Miller A.N."/>
            <person name="Grigoriev I.V."/>
            <person name="Debuchy R."/>
            <person name="Gladieux P."/>
            <person name="Thoren M.H."/>
            <person name="Johannesson H."/>
        </authorList>
    </citation>
    <scope>NUCLEOTIDE SEQUENCE</scope>
    <source>
        <strain evidence="2">CBS 232.78</strain>
    </source>
</reference>
<reference evidence="2" key="1">
    <citation type="journal article" date="2023" name="Mol. Phylogenet. Evol.">
        <title>Genome-scale phylogeny and comparative genomics of the fungal order Sordariales.</title>
        <authorList>
            <person name="Hensen N."/>
            <person name="Bonometti L."/>
            <person name="Westerberg I."/>
            <person name="Brannstrom I.O."/>
            <person name="Guillou S."/>
            <person name="Cros-Aarteil S."/>
            <person name="Calhoun S."/>
            <person name="Haridas S."/>
            <person name="Kuo A."/>
            <person name="Mondo S."/>
            <person name="Pangilinan J."/>
            <person name="Riley R."/>
            <person name="LaButti K."/>
            <person name="Andreopoulos B."/>
            <person name="Lipzen A."/>
            <person name="Chen C."/>
            <person name="Yan M."/>
            <person name="Daum C."/>
            <person name="Ng V."/>
            <person name="Clum A."/>
            <person name="Steindorff A."/>
            <person name="Ohm R.A."/>
            <person name="Martin F."/>
            <person name="Silar P."/>
            <person name="Natvig D.O."/>
            <person name="Lalanne C."/>
            <person name="Gautier V."/>
            <person name="Ament-Velasquez S.L."/>
            <person name="Kruys A."/>
            <person name="Hutchinson M.I."/>
            <person name="Powell A.J."/>
            <person name="Barry K."/>
            <person name="Miller A.N."/>
            <person name="Grigoriev I.V."/>
            <person name="Debuchy R."/>
            <person name="Gladieux P."/>
            <person name="Hiltunen Thoren M."/>
            <person name="Johannesson H."/>
        </authorList>
    </citation>
    <scope>NUCLEOTIDE SEQUENCE</scope>
    <source>
        <strain evidence="2">CBS 232.78</strain>
    </source>
</reference>
<dbReference type="AlphaFoldDB" id="A0AAE0KE03"/>
<dbReference type="Gene3D" id="3.40.630.30">
    <property type="match status" value="1"/>
</dbReference>
<protein>
    <recommendedName>
        <fullName evidence="1">N-acetyltransferase domain-containing protein</fullName>
    </recommendedName>
</protein>
<accession>A0AAE0KE03</accession>
<dbReference type="SUPFAM" id="SSF55729">
    <property type="entry name" value="Acyl-CoA N-acyltransferases (Nat)"/>
    <property type="match status" value="1"/>
</dbReference>